<dbReference type="STRING" id="471856.Jden_0197"/>
<evidence type="ECO:0000313" key="3">
    <source>
        <dbReference type="Proteomes" id="UP000000628"/>
    </source>
</evidence>
<dbReference type="PIRSF" id="PIRSF029347">
    <property type="entry name" value="RecF"/>
    <property type="match status" value="1"/>
</dbReference>
<dbReference type="Gene3D" id="3.40.50.300">
    <property type="entry name" value="P-loop containing nucleotide triphosphate hydrolases"/>
    <property type="match status" value="2"/>
</dbReference>
<dbReference type="Proteomes" id="UP000000628">
    <property type="component" value="Chromosome"/>
</dbReference>
<evidence type="ECO:0000313" key="2">
    <source>
        <dbReference type="EMBL" id="ACV07871.1"/>
    </source>
</evidence>
<dbReference type="InterPro" id="IPR014555">
    <property type="entry name" value="RecF-like"/>
</dbReference>
<dbReference type="KEGG" id="jde:Jden_0197"/>
<organism evidence="2 3">
    <name type="scientific">Jonesia denitrificans (strain ATCC 14870 / DSM 20603 / BCRC 15368 / CIP 55.134 / JCM 11481 / NBRC 15587 / NCTC 10816 / Prevot 55134)</name>
    <name type="common">Listeria denitrificans</name>
    <dbReference type="NCBI Taxonomy" id="471856"/>
    <lineage>
        <taxon>Bacteria</taxon>
        <taxon>Bacillati</taxon>
        <taxon>Actinomycetota</taxon>
        <taxon>Actinomycetes</taxon>
        <taxon>Micrococcales</taxon>
        <taxon>Jonesiaceae</taxon>
        <taxon>Jonesia</taxon>
    </lineage>
</organism>
<accession>C7QYM4</accession>
<dbReference type="InterPro" id="IPR003959">
    <property type="entry name" value="ATPase_AAA_core"/>
</dbReference>
<dbReference type="EMBL" id="CP001706">
    <property type="protein sequence ID" value="ACV07871.1"/>
    <property type="molecule type" value="Genomic_DNA"/>
</dbReference>
<name>C7QYM4_JONDD</name>
<reference evidence="2 3" key="1">
    <citation type="journal article" date="2009" name="Stand. Genomic Sci.">
        <title>Complete genome sequence of Jonesia denitrificans type strain (Prevot 55134).</title>
        <authorList>
            <person name="Pukall R."/>
            <person name="Gehrich-Schroter G."/>
            <person name="Lapidus A."/>
            <person name="Nolan M."/>
            <person name="Glavina Del Rio T."/>
            <person name="Lucas S."/>
            <person name="Chen F."/>
            <person name="Tice H."/>
            <person name="Pitluck S."/>
            <person name="Cheng J.F."/>
            <person name="Copeland A."/>
            <person name="Saunders E."/>
            <person name="Brettin T."/>
            <person name="Detter J.C."/>
            <person name="Bruce D."/>
            <person name="Goodwin L."/>
            <person name="Pati A."/>
            <person name="Ivanova N."/>
            <person name="Mavromatis K."/>
            <person name="Ovchinnikova G."/>
            <person name="Chen A."/>
            <person name="Palaniappan K."/>
            <person name="Land M."/>
            <person name="Hauser L."/>
            <person name="Chang Y.J."/>
            <person name="Jeffries C.D."/>
            <person name="Chain P."/>
            <person name="Goker M."/>
            <person name="Bristow J."/>
            <person name="Eisen J.A."/>
            <person name="Markowitz V."/>
            <person name="Hugenholtz P."/>
            <person name="Kyrpides N.C."/>
            <person name="Klenk H.P."/>
            <person name="Han C."/>
        </authorList>
    </citation>
    <scope>NUCLEOTIDE SEQUENCE [LARGE SCALE GENOMIC DNA]</scope>
    <source>
        <strain evidence="3">ATCC 14870 / DSM 20603 / BCRC 15368 / CIP 55.134 / JCM 11481 / NBRC 15587 / NCTC 10816 / Prevot 55134</strain>
    </source>
</reference>
<dbReference type="PANTHER" id="PTHR40396:SF1">
    <property type="entry name" value="ATPASE AAA-TYPE CORE DOMAIN-CONTAINING PROTEIN"/>
    <property type="match status" value="1"/>
</dbReference>
<proteinExistence type="predicted"/>
<gene>
    <name evidence="2" type="ordered locus">Jden_0197</name>
</gene>
<sequence>MIRTLAFEKYRSLADVTVDLHPLTVVTGANGSGKSTLYRGMRLMTDIIRDGALTSLAWEGGMRNALHAGRRRTGPVALRLGVAVDELNYAIELGLPQLSPFPLDPEVKVETLWHGTHPRPSTILAQRRNQAVSLRSDTGSLDVSGWRPRIEESMIATLTDPTVSPELYALREQARSWQFYDALRVDLHAPARQPSPATFSPCLTPDGGNFAAALATVLRVGDTEALHTAVSRAFPQATVTVEEDDRGYAYLRWSTGLTRALDASEISDGTLRFLMLAVILLSPRPPKFLVLNEPEGSIHPSLLPAIADLILVGSRSTQILVVSHATALVDALGDDAHHIHLSHNGHDTHIEGQDRFSGTSWVWPTRA</sequence>
<dbReference type="GO" id="GO:0016887">
    <property type="term" value="F:ATP hydrolysis activity"/>
    <property type="evidence" value="ECO:0007669"/>
    <property type="project" value="InterPro"/>
</dbReference>
<dbReference type="HOGENOM" id="CLU_035814_1_0_11"/>
<dbReference type="SUPFAM" id="SSF52540">
    <property type="entry name" value="P-loop containing nucleoside triphosphate hydrolases"/>
    <property type="match status" value="1"/>
</dbReference>
<dbReference type="eggNOG" id="COG4637">
    <property type="taxonomic scope" value="Bacteria"/>
</dbReference>
<dbReference type="Pfam" id="PF13304">
    <property type="entry name" value="AAA_21"/>
    <property type="match status" value="1"/>
</dbReference>
<dbReference type="InterPro" id="IPR027417">
    <property type="entry name" value="P-loop_NTPase"/>
</dbReference>
<dbReference type="AlphaFoldDB" id="C7QYM4"/>
<dbReference type="GO" id="GO:0005524">
    <property type="term" value="F:ATP binding"/>
    <property type="evidence" value="ECO:0007669"/>
    <property type="project" value="InterPro"/>
</dbReference>
<protein>
    <submittedName>
        <fullName evidence="2">ATPase-like protein</fullName>
    </submittedName>
</protein>
<dbReference type="GO" id="GO:0006302">
    <property type="term" value="P:double-strand break repair"/>
    <property type="evidence" value="ECO:0007669"/>
    <property type="project" value="InterPro"/>
</dbReference>
<dbReference type="RefSeq" id="WP_015770500.1">
    <property type="nucleotide sequence ID" value="NC_013174.1"/>
</dbReference>
<feature type="domain" description="ATPase AAA-type core" evidence="1">
    <location>
        <begin position="23"/>
        <end position="330"/>
    </location>
</feature>
<evidence type="ECO:0000259" key="1">
    <source>
        <dbReference type="Pfam" id="PF13304"/>
    </source>
</evidence>
<keyword evidence="3" id="KW-1185">Reference proteome</keyword>
<dbReference type="PANTHER" id="PTHR40396">
    <property type="entry name" value="ATPASE-LIKE PROTEIN"/>
    <property type="match status" value="1"/>
</dbReference>